<feature type="compositionally biased region" description="Polar residues" evidence="1">
    <location>
        <begin position="83"/>
        <end position="98"/>
    </location>
</feature>
<protein>
    <submittedName>
        <fullName evidence="2">Uncharacterized protein LOC108047609</fullName>
    </submittedName>
</protein>
<dbReference type="AlphaFoldDB" id="A0A6P4EZ00"/>
<feature type="region of interest" description="Disordered" evidence="1">
    <location>
        <begin position="79"/>
        <end position="104"/>
    </location>
</feature>
<reference evidence="2" key="1">
    <citation type="submission" date="2025-08" db="UniProtKB">
        <authorList>
            <consortium name="RefSeq"/>
        </authorList>
    </citation>
    <scope>IDENTIFICATION</scope>
</reference>
<gene>
    <name evidence="2" type="primary">LOC108047609</name>
</gene>
<accession>A0A6P4EZ00</accession>
<feature type="non-terminal residue" evidence="2">
    <location>
        <position position="1"/>
    </location>
</feature>
<proteinExistence type="predicted"/>
<name>A0A6P4EZ00_DRORH</name>
<dbReference type="RefSeq" id="XP_016983352.1">
    <property type="nucleotide sequence ID" value="XM_017127863.1"/>
</dbReference>
<evidence type="ECO:0000256" key="1">
    <source>
        <dbReference type="SAM" id="MobiDB-lite"/>
    </source>
</evidence>
<evidence type="ECO:0000313" key="2">
    <source>
        <dbReference type="RefSeq" id="XP_016983352.1"/>
    </source>
</evidence>
<organism evidence="2">
    <name type="scientific">Drosophila rhopaloa</name>
    <name type="common">Fruit fly</name>
    <dbReference type="NCBI Taxonomy" id="1041015"/>
    <lineage>
        <taxon>Eukaryota</taxon>
        <taxon>Metazoa</taxon>
        <taxon>Ecdysozoa</taxon>
        <taxon>Arthropoda</taxon>
        <taxon>Hexapoda</taxon>
        <taxon>Insecta</taxon>
        <taxon>Pterygota</taxon>
        <taxon>Neoptera</taxon>
        <taxon>Endopterygota</taxon>
        <taxon>Diptera</taxon>
        <taxon>Brachycera</taxon>
        <taxon>Muscomorpha</taxon>
        <taxon>Ephydroidea</taxon>
        <taxon>Drosophilidae</taxon>
        <taxon>Drosophila</taxon>
        <taxon>Sophophora</taxon>
    </lineage>
</organism>
<sequence>SWPSRPVLYKIVPHLSCKHPISFCLEYIELPLIFSPDPHLLQKKNAAAALANGHAKPNGYCKSINAHDDLAMPQPAEALASATPVSKANGSSSPLSNGHGNGLANGYKQLSNGNGSISMATANGSTHKGANGGLLTNGYATKLLDDASQELKQRKTPK</sequence>
<dbReference type="OrthoDB" id="434092at2759"/>